<dbReference type="CDD" id="cd00093">
    <property type="entry name" value="HTH_XRE"/>
    <property type="match status" value="1"/>
</dbReference>
<dbReference type="Pfam" id="PF06114">
    <property type="entry name" value="Peptidase_M78"/>
    <property type="match status" value="1"/>
</dbReference>
<dbReference type="PANTHER" id="PTHR43236:SF1">
    <property type="entry name" value="BLL7220 PROTEIN"/>
    <property type="match status" value="1"/>
</dbReference>
<dbReference type="Gene3D" id="1.10.10.2910">
    <property type="match status" value="1"/>
</dbReference>
<accession>A0A6I6G6J1</accession>
<dbReference type="SMART" id="SM00530">
    <property type="entry name" value="HTH_XRE"/>
    <property type="match status" value="1"/>
</dbReference>
<dbReference type="GO" id="GO:0003677">
    <property type="term" value="F:DNA binding"/>
    <property type="evidence" value="ECO:0007669"/>
    <property type="project" value="InterPro"/>
</dbReference>
<dbReference type="RefSeq" id="WP_157478663.1">
    <property type="nucleotide sequence ID" value="NZ_CP046566.1"/>
</dbReference>
<dbReference type="PROSITE" id="PS50943">
    <property type="entry name" value="HTH_CROC1"/>
    <property type="match status" value="1"/>
</dbReference>
<dbReference type="InterPro" id="IPR010982">
    <property type="entry name" value="Lambda_DNA-bd_dom_sf"/>
</dbReference>
<dbReference type="InterPro" id="IPR001387">
    <property type="entry name" value="Cro/C1-type_HTH"/>
</dbReference>
<dbReference type="InterPro" id="IPR010359">
    <property type="entry name" value="IrrE_HExxH"/>
</dbReference>
<comment type="similarity">
    <text evidence="1">Belongs to the short-chain fatty acyl-CoA assimilation regulator (ScfR) family.</text>
</comment>
<keyword evidence="4" id="KW-1185">Reference proteome</keyword>
<organism evidence="3 4">
    <name type="scientific">Phnomibacter ginsenosidimutans</name>
    <dbReference type="NCBI Taxonomy" id="2676868"/>
    <lineage>
        <taxon>Bacteria</taxon>
        <taxon>Pseudomonadati</taxon>
        <taxon>Bacteroidota</taxon>
        <taxon>Chitinophagia</taxon>
        <taxon>Chitinophagales</taxon>
        <taxon>Chitinophagaceae</taxon>
        <taxon>Phnomibacter</taxon>
    </lineage>
</organism>
<name>A0A6I6G6J1_9BACT</name>
<dbReference type="EMBL" id="CP046566">
    <property type="protein sequence ID" value="QGW28306.1"/>
    <property type="molecule type" value="Genomic_DNA"/>
</dbReference>
<evidence type="ECO:0000259" key="2">
    <source>
        <dbReference type="PROSITE" id="PS50943"/>
    </source>
</evidence>
<dbReference type="PANTHER" id="PTHR43236">
    <property type="entry name" value="ANTITOXIN HIGA1"/>
    <property type="match status" value="1"/>
</dbReference>
<evidence type="ECO:0000256" key="1">
    <source>
        <dbReference type="ARBA" id="ARBA00007227"/>
    </source>
</evidence>
<proteinExistence type="inferred from homology"/>
<dbReference type="Pfam" id="PF01381">
    <property type="entry name" value="HTH_3"/>
    <property type="match status" value="1"/>
</dbReference>
<dbReference type="InterPro" id="IPR052345">
    <property type="entry name" value="Rad_response_metalloprotease"/>
</dbReference>
<sequence>MSAPFSQRFKEARMLNGFSLQDLANKLHAEQISISKQALHKYEKGEAIPDTQMLLQLSRVLGVRLDFFFQRHTVELSTPEYRKLSKLPVKEQERITAITRFAVSRYLELESLLDLNTPFINPLANFPEINELAEVEVAANHVRTQWNWGTGPLYNVLELLEDQHVKMILLQSEDSFDGMKAWVNDQQIAVIALNSVRLNSPDRLRFTALHELGHLLLPINHLPEKERERMCNRFAAAMLLPESTAKMEFGAKRNRLHLQELADLKKQYGISMQALAFRANDLGIITDSYLKQFIFMFYQHGWRQTEPAPYTGEEKATRFNQLLMRALAEEIISIDKAAVLNNQSLLAFRKQLQMVE</sequence>
<protein>
    <submittedName>
        <fullName evidence="3">Helix-turn-helix domain-containing protein</fullName>
    </submittedName>
</protein>
<evidence type="ECO:0000313" key="3">
    <source>
        <dbReference type="EMBL" id="QGW28306.1"/>
    </source>
</evidence>
<evidence type="ECO:0000313" key="4">
    <source>
        <dbReference type="Proteomes" id="UP000426027"/>
    </source>
</evidence>
<feature type="domain" description="HTH cro/C1-type" evidence="2">
    <location>
        <begin position="9"/>
        <end position="68"/>
    </location>
</feature>
<dbReference type="Gene3D" id="1.10.260.40">
    <property type="entry name" value="lambda repressor-like DNA-binding domains"/>
    <property type="match status" value="1"/>
</dbReference>
<gene>
    <name evidence="3" type="ORF">GLV81_09525</name>
</gene>
<dbReference type="KEGG" id="fls:GLV81_09525"/>
<dbReference type="Proteomes" id="UP000426027">
    <property type="component" value="Chromosome"/>
</dbReference>
<dbReference type="AlphaFoldDB" id="A0A6I6G6J1"/>
<dbReference type="SUPFAM" id="SSF47413">
    <property type="entry name" value="lambda repressor-like DNA-binding domains"/>
    <property type="match status" value="1"/>
</dbReference>
<reference evidence="3 4" key="1">
    <citation type="submission" date="2019-11" db="EMBL/GenBank/DDBJ databases">
        <authorList>
            <person name="Im W.T."/>
        </authorList>
    </citation>
    <scope>NUCLEOTIDE SEQUENCE [LARGE SCALE GENOMIC DNA]</scope>
    <source>
        <strain evidence="3 4">SB-02</strain>
    </source>
</reference>